<keyword evidence="1" id="KW-0812">Transmembrane</keyword>
<organism evidence="2 3">
    <name type="scientific">Daucus carota subsp. sativus</name>
    <name type="common">Carrot</name>
    <dbReference type="NCBI Taxonomy" id="79200"/>
    <lineage>
        <taxon>Eukaryota</taxon>
        <taxon>Viridiplantae</taxon>
        <taxon>Streptophyta</taxon>
        <taxon>Embryophyta</taxon>
        <taxon>Tracheophyta</taxon>
        <taxon>Spermatophyta</taxon>
        <taxon>Magnoliopsida</taxon>
        <taxon>eudicotyledons</taxon>
        <taxon>Gunneridae</taxon>
        <taxon>Pentapetalae</taxon>
        <taxon>asterids</taxon>
        <taxon>campanulids</taxon>
        <taxon>Apiales</taxon>
        <taxon>Apiaceae</taxon>
        <taxon>Apioideae</taxon>
        <taxon>Scandiceae</taxon>
        <taxon>Daucinae</taxon>
        <taxon>Daucus</taxon>
        <taxon>Daucus sect. Daucus</taxon>
    </lineage>
</organism>
<protein>
    <submittedName>
        <fullName evidence="2">Uncharacterized protein</fullName>
    </submittedName>
</protein>
<reference evidence="2" key="2">
    <citation type="submission" date="2022-03" db="EMBL/GenBank/DDBJ databases">
        <title>Draft title - Genomic analysis of global carrot germplasm unveils the trajectory of domestication and the origin of high carotenoid orange carrot.</title>
        <authorList>
            <person name="Iorizzo M."/>
            <person name="Ellison S."/>
            <person name="Senalik D."/>
            <person name="Macko-Podgorni A."/>
            <person name="Grzebelus D."/>
            <person name="Bostan H."/>
            <person name="Rolling W."/>
            <person name="Curaba J."/>
            <person name="Simon P."/>
        </authorList>
    </citation>
    <scope>NUCLEOTIDE SEQUENCE</scope>
    <source>
        <tissue evidence="2">Leaf</tissue>
    </source>
</reference>
<name>A0AAF0WZH1_DAUCS</name>
<keyword evidence="1" id="KW-0472">Membrane</keyword>
<sequence>MTTLNTDSKRSSYSASMKNLYMRTILIHGLTSQQGWVFVFSLVGIIPMAERLGWATE</sequence>
<dbReference type="EMBL" id="CP093346">
    <property type="protein sequence ID" value="WOG97826.1"/>
    <property type="molecule type" value="Genomic_DNA"/>
</dbReference>
<keyword evidence="1" id="KW-1133">Transmembrane helix</keyword>
<reference evidence="2" key="1">
    <citation type="journal article" date="2016" name="Nat. Genet.">
        <title>A high-quality carrot genome assembly provides new insights into carotenoid accumulation and asterid genome evolution.</title>
        <authorList>
            <person name="Iorizzo M."/>
            <person name="Ellison S."/>
            <person name="Senalik D."/>
            <person name="Zeng P."/>
            <person name="Satapoomin P."/>
            <person name="Huang J."/>
            <person name="Bowman M."/>
            <person name="Iovene M."/>
            <person name="Sanseverino W."/>
            <person name="Cavagnaro P."/>
            <person name="Yildiz M."/>
            <person name="Macko-Podgorni A."/>
            <person name="Moranska E."/>
            <person name="Grzebelus E."/>
            <person name="Grzebelus D."/>
            <person name="Ashrafi H."/>
            <person name="Zheng Z."/>
            <person name="Cheng S."/>
            <person name="Spooner D."/>
            <person name="Van Deynze A."/>
            <person name="Simon P."/>
        </authorList>
    </citation>
    <scope>NUCLEOTIDE SEQUENCE</scope>
    <source>
        <tissue evidence="2">Leaf</tissue>
    </source>
</reference>
<dbReference type="Proteomes" id="UP000077755">
    <property type="component" value="Chromosome 4"/>
</dbReference>
<gene>
    <name evidence="2" type="ORF">DCAR_0417167</name>
</gene>
<dbReference type="AlphaFoldDB" id="A0AAF0WZH1"/>
<evidence type="ECO:0000256" key="1">
    <source>
        <dbReference type="SAM" id="Phobius"/>
    </source>
</evidence>
<evidence type="ECO:0000313" key="2">
    <source>
        <dbReference type="EMBL" id="WOG97826.1"/>
    </source>
</evidence>
<evidence type="ECO:0000313" key="3">
    <source>
        <dbReference type="Proteomes" id="UP000077755"/>
    </source>
</evidence>
<accession>A0AAF0WZH1</accession>
<proteinExistence type="predicted"/>
<feature type="transmembrane region" description="Helical" evidence="1">
    <location>
        <begin position="20"/>
        <end position="46"/>
    </location>
</feature>
<keyword evidence="3" id="KW-1185">Reference proteome</keyword>